<protein>
    <submittedName>
        <fullName evidence="1">Uncharacterized protein</fullName>
    </submittedName>
</protein>
<dbReference type="AlphaFoldDB" id="A0A383D330"/>
<evidence type="ECO:0000313" key="1">
    <source>
        <dbReference type="EMBL" id="SVE38821.1"/>
    </source>
</evidence>
<dbReference type="EMBL" id="UINC01213858">
    <property type="protein sequence ID" value="SVE38821.1"/>
    <property type="molecule type" value="Genomic_DNA"/>
</dbReference>
<reference evidence="1" key="1">
    <citation type="submission" date="2018-05" db="EMBL/GenBank/DDBJ databases">
        <authorList>
            <person name="Lanie J.A."/>
            <person name="Ng W.-L."/>
            <person name="Kazmierczak K.M."/>
            <person name="Andrzejewski T.M."/>
            <person name="Davidsen T.M."/>
            <person name="Wayne K.J."/>
            <person name="Tettelin H."/>
            <person name="Glass J.I."/>
            <person name="Rusch D."/>
            <person name="Podicherti R."/>
            <person name="Tsui H.-C.T."/>
            <person name="Winkler M.E."/>
        </authorList>
    </citation>
    <scope>NUCLEOTIDE SEQUENCE</scope>
</reference>
<feature type="non-terminal residue" evidence="1">
    <location>
        <position position="51"/>
    </location>
</feature>
<gene>
    <name evidence="1" type="ORF">METZ01_LOCUS491675</name>
</gene>
<name>A0A383D330_9ZZZZ</name>
<sequence length="51" mass="5325">MAPLLFAIQMPIVAGNTTTKIVEKVSGSVVIIEAFSKDYGISQGSGVLIDD</sequence>
<proteinExistence type="predicted"/>
<organism evidence="1">
    <name type="scientific">marine metagenome</name>
    <dbReference type="NCBI Taxonomy" id="408172"/>
    <lineage>
        <taxon>unclassified sequences</taxon>
        <taxon>metagenomes</taxon>
        <taxon>ecological metagenomes</taxon>
    </lineage>
</organism>
<accession>A0A383D330</accession>